<gene>
    <name evidence="3" type="primary">BUD6</name>
    <name evidence="3" type="ORF">BGW38_010915</name>
</gene>
<feature type="compositionally biased region" description="Low complexity" evidence="1">
    <location>
        <begin position="149"/>
        <end position="160"/>
    </location>
</feature>
<dbReference type="GO" id="GO:0030010">
    <property type="term" value="P:establishment of cell polarity"/>
    <property type="evidence" value="ECO:0007669"/>
    <property type="project" value="TreeGrafter"/>
</dbReference>
<name>A0A9P6G442_9FUNG</name>
<feature type="non-terminal residue" evidence="3">
    <location>
        <position position="299"/>
    </location>
</feature>
<proteinExistence type="predicted"/>
<dbReference type="PANTHER" id="PTHR22741:SF10">
    <property type="entry name" value="COILED-COIL DOMAIN-CONTAINING PROTEIN CG32809"/>
    <property type="match status" value="1"/>
</dbReference>
<dbReference type="OrthoDB" id="783096at2759"/>
<dbReference type="Pfam" id="PF23153">
    <property type="entry name" value="Aip3p_Bud6_N"/>
    <property type="match status" value="1"/>
</dbReference>
<feature type="region of interest" description="Disordered" evidence="1">
    <location>
        <begin position="147"/>
        <end position="299"/>
    </location>
</feature>
<feature type="region of interest" description="Disordered" evidence="1">
    <location>
        <begin position="1"/>
        <end position="24"/>
    </location>
</feature>
<comment type="caution">
    <text evidence="3">The sequence shown here is derived from an EMBL/GenBank/DDBJ whole genome shotgun (WGS) entry which is preliminary data.</text>
</comment>
<organism evidence="3 4">
    <name type="scientific">Lunasporangiospora selenospora</name>
    <dbReference type="NCBI Taxonomy" id="979761"/>
    <lineage>
        <taxon>Eukaryota</taxon>
        <taxon>Fungi</taxon>
        <taxon>Fungi incertae sedis</taxon>
        <taxon>Mucoromycota</taxon>
        <taxon>Mortierellomycotina</taxon>
        <taxon>Mortierellomycetes</taxon>
        <taxon>Mortierellales</taxon>
        <taxon>Mortierellaceae</taxon>
        <taxon>Lunasporangiospora</taxon>
    </lineage>
</organism>
<evidence type="ECO:0000259" key="2">
    <source>
        <dbReference type="Pfam" id="PF23153"/>
    </source>
</evidence>
<feature type="domain" description="Aip3p/Bud6 N-terminal" evidence="2">
    <location>
        <begin position="29"/>
        <end position="137"/>
    </location>
</feature>
<evidence type="ECO:0000313" key="3">
    <source>
        <dbReference type="EMBL" id="KAF9585936.1"/>
    </source>
</evidence>
<keyword evidence="4" id="KW-1185">Reference proteome</keyword>
<dbReference type="GO" id="GO:0005737">
    <property type="term" value="C:cytoplasm"/>
    <property type="evidence" value="ECO:0007669"/>
    <property type="project" value="TreeGrafter"/>
</dbReference>
<feature type="compositionally biased region" description="Polar residues" evidence="1">
    <location>
        <begin position="178"/>
        <end position="192"/>
    </location>
</feature>
<protein>
    <submittedName>
        <fullName evidence="3">Bud site selection protein 6</fullName>
    </submittedName>
</protein>
<sequence>MDPTSQFMLSSGAPVRRRKTDQGSMNPIEATVTKLLVATKQLLEGLTLWSTRKMGEEQVSDIFVQLATQFNMASQAFHEVGIDTSELAHIPDDLRNCLETALGEDPSPSSLDQYLPRIKEVIINLLQGLRLKQNLYREQHEAKTARIQAAGSARSKSSGSTFRQPSTLLKPPEDDVTPRNSIQNVAPSQPYLQPTARDEQGHAETLASLRKSDAITRRASSRRHSQRFSTLIEQNTPPVPRRNHMMDPGYLSAYPGYTSGGSQGSTPATSPNPAGYGQSPQMPMPEPYVSGSSSSSSRN</sequence>
<feature type="compositionally biased region" description="Polar residues" evidence="1">
    <location>
        <begin position="227"/>
        <end position="236"/>
    </location>
</feature>
<dbReference type="PANTHER" id="PTHR22741">
    <property type="entry name" value="P140CAP/SNIP-RELATED"/>
    <property type="match status" value="1"/>
</dbReference>
<evidence type="ECO:0000256" key="1">
    <source>
        <dbReference type="SAM" id="MobiDB-lite"/>
    </source>
</evidence>
<feature type="compositionally biased region" description="Low complexity" evidence="1">
    <location>
        <begin position="290"/>
        <end position="299"/>
    </location>
</feature>
<dbReference type="Proteomes" id="UP000780801">
    <property type="component" value="Unassembled WGS sequence"/>
</dbReference>
<reference evidence="3" key="1">
    <citation type="journal article" date="2020" name="Fungal Divers.">
        <title>Resolving the Mortierellaceae phylogeny through synthesis of multi-gene phylogenetics and phylogenomics.</title>
        <authorList>
            <person name="Vandepol N."/>
            <person name="Liber J."/>
            <person name="Desiro A."/>
            <person name="Na H."/>
            <person name="Kennedy M."/>
            <person name="Barry K."/>
            <person name="Grigoriev I.V."/>
            <person name="Miller A.N."/>
            <person name="O'Donnell K."/>
            <person name="Stajich J.E."/>
            <person name="Bonito G."/>
        </authorList>
    </citation>
    <scope>NUCLEOTIDE SEQUENCE</scope>
    <source>
        <strain evidence="3">KOD1015</strain>
    </source>
</reference>
<evidence type="ECO:0000313" key="4">
    <source>
        <dbReference type="Proteomes" id="UP000780801"/>
    </source>
</evidence>
<dbReference type="InterPro" id="IPR056279">
    <property type="entry name" value="Aip3p_Bud6_N"/>
</dbReference>
<dbReference type="InterPro" id="IPR051825">
    <property type="entry name" value="SRCIN1"/>
</dbReference>
<dbReference type="AlphaFoldDB" id="A0A9P6G442"/>
<dbReference type="EMBL" id="JAABOA010000097">
    <property type="protein sequence ID" value="KAF9585936.1"/>
    <property type="molecule type" value="Genomic_DNA"/>
</dbReference>
<accession>A0A9P6G442</accession>
<dbReference type="GO" id="GO:0051286">
    <property type="term" value="C:cell tip"/>
    <property type="evidence" value="ECO:0007669"/>
    <property type="project" value="TreeGrafter"/>
</dbReference>